<dbReference type="PANTHER" id="PTHR14387">
    <property type="entry name" value="THADA/DEATH RECEPTOR INTERACTING PROTEIN"/>
    <property type="match status" value="1"/>
</dbReference>
<evidence type="ECO:0000259" key="3">
    <source>
        <dbReference type="Pfam" id="PF10350"/>
    </source>
</evidence>
<proteinExistence type="inferred from homology"/>
<dbReference type="InterPro" id="IPR019442">
    <property type="entry name" value="THADA/TRM732_DUF2428"/>
</dbReference>
<evidence type="ECO:0000313" key="5">
    <source>
        <dbReference type="EnsemblMetazoa" id="XP_001601186"/>
    </source>
</evidence>
<dbReference type="EnsemblMetazoa" id="XM_001601136">
    <property type="protein sequence ID" value="XP_001601186"/>
    <property type="gene ID" value="LOC100116772"/>
</dbReference>
<dbReference type="Pfam" id="PF25151">
    <property type="entry name" value="TPR_Trm732_C"/>
    <property type="match status" value="1"/>
</dbReference>
<organism evidence="5 6">
    <name type="scientific">Nasonia vitripennis</name>
    <name type="common">Parasitic wasp</name>
    <dbReference type="NCBI Taxonomy" id="7425"/>
    <lineage>
        <taxon>Eukaryota</taxon>
        <taxon>Metazoa</taxon>
        <taxon>Ecdysozoa</taxon>
        <taxon>Arthropoda</taxon>
        <taxon>Hexapoda</taxon>
        <taxon>Insecta</taxon>
        <taxon>Pterygota</taxon>
        <taxon>Neoptera</taxon>
        <taxon>Endopterygota</taxon>
        <taxon>Hymenoptera</taxon>
        <taxon>Apocrita</taxon>
        <taxon>Proctotrupomorpha</taxon>
        <taxon>Chalcidoidea</taxon>
        <taxon>Pteromalidae</taxon>
        <taxon>Pteromalinae</taxon>
        <taxon>Nasonia</taxon>
    </lineage>
</organism>
<accession>A0A7M7G322</accession>
<keyword evidence="2" id="KW-0819">tRNA processing</keyword>
<evidence type="ECO:0000259" key="4">
    <source>
        <dbReference type="Pfam" id="PF25151"/>
    </source>
</evidence>
<reference evidence="5" key="1">
    <citation type="submission" date="2021-01" db="UniProtKB">
        <authorList>
            <consortium name="EnsemblMetazoa"/>
        </authorList>
    </citation>
    <scope>IDENTIFICATION</scope>
</reference>
<dbReference type="RefSeq" id="XP_001601186.3">
    <property type="nucleotide sequence ID" value="XM_001601136.6"/>
</dbReference>
<evidence type="ECO:0000256" key="2">
    <source>
        <dbReference type="ARBA" id="ARBA00022694"/>
    </source>
</evidence>
<dbReference type="GO" id="GO:0030488">
    <property type="term" value="P:tRNA methylation"/>
    <property type="evidence" value="ECO:0007669"/>
    <property type="project" value="TreeGrafter"/>
</dbReference>
<name>A0A7M7G322_NASVI</name>
<sequence>MEPVHQPTKTKELNSHIGERTTSSVIQNYEAISLESLRKIIGSSSGKNSNEIREKDRENWESLKSNLLHLLCTNNDVGNETVLLTSHAYVSLLRALHTWTELESILLSYFNIENSQIIDCKRIYPVYNIELYQLLICHGFLQLGNNVDYSHEIYERIFNAVYLQCIRYTRYTYFAFKILQTWMQRTSKTDFWSGDTIALEKRLEAVIFSNWDNKICKANIVGIFSLYLHAMQQKYSDFLDYLFYSCVERISWCHVTKYAILAEICHALARLDLLTEPKFISSLFNSLTVKHLCNASTKVYTIISNKLTGEMWKATFGEHLRNYICTWEAEKQYSALQVLCKCWLEPEVKKRRDLLAFLSDCCSREHDDQSLLYLSHLLRIGKKYGIPFSLESQLESELVLLEHEDEFVRLNAFAAHCYDAGPASVAPIKHFLYYNATVDTGYLRQGALNYFRIFFSNLLKTASARKNPKQAIDFLAWLREFQLDCFEMGSCYQRKIFGLHLFKISLEFLNNDICKEDAALLQLYKDPNFKEAVRYGPLLRRQLQEDGAIGCNFTDKEILVLLFKLVLDTATDIKELAAAIIVAFFDSNIITDSEKLTLLTTALNKCNSCKFFETDSGACLLRILTTWFPLNSQGNDKTVQLMKSQHPGIENYQTYTRYLFDKATQQFELAKKDIFKAATQETPFYGLVLALFLTGFSDGPEAATVSKDFLEQVISMIEQAVTFFLNALSSKSSNLEYSSSFEEMGLAIDEAIKSSEINYEFDELVLSPAQQSIITCIWRSLKVLCELAVEVAKSKCATDAIISRAGDVILAVSLKCRHKGVIESAGIAIGYLSRYLCQNNEKKVKLLEQYVQKLLNNDYSTSLNLTRRGAGLTITFHKIVANDTRSERQLLHLAVNLLLQRLRESSKIKFEHRELSNYDEPCTMQLHFLKSLVADKQLQAQLSPYMENICLTCFEYMPSRVFTVRNASLQLFGAIANRLVGQNTGARSADFGYGYSINYFASHFPQLAAHVLLSLQSCCQPLDKKKGHCSSRNSSNIIHVLSLLSKMFLSGCELIDGSSIAMYIKQLRSCLNLFLASPVAQVRILAAKSFVATVGLVNIDQEIRQFKSQIASCSDFNRLNGYLYTLEYLYEKQEDELQSMSVKHKKIRSLREVRKNLEIGRKLEDLWGFWSKRSILVKQKKLCYAVEAQLLRLSRHFKIIVEENSSAESKKKNDFYTLYAKTRPGFFEFVDELMRLLVSHMSYSEDYSFLKFILSAKCIDFGVNLLKYAPRYNRTLLITSLDFAISYFDDSHQLLLEEICAYSNESIRQIFRGKHVQLQYADICKLKSFVSKLENRFTRTIQISELLTLIHVLSLRGSETYDPFEGLISCISKEKITLANYFSYPETFRQLIAKGLEILLYNFDHLNDKNRYKPVLASLILMKDEVFSIRQTIRDSVLNNIILTKNLSSTKVMDAILYHTMLLNLASEKTLLGDLSNGQTIEFFEKYLHASVKHQSSTFDIANPFDCNTITPYNEESKLINFIVFCMQQRVTLGAFTKGTGIHKNISDHVFNARRDFIHKMNINTNNLEDVLNINYDKYLAQKLKVVMEMYLKRK</sequence>
<dbReference type="EnsemblMetazoa" id="XM_032601146">
    <property type="protein sequence ID" value="XP_032457037"/>
    <property type="gene ID" value="LOC100116772"/>
</dbReference>
<dbReference type="GO" id="GO:0005829">
    <property type="term" value="C:cytosol"/>
    <property type="evidence" value="ECO:0007669"/>
    <property type="project" value="TreeGrafter"/>
</dbReference>
<dbReference type="RefSeq" id="XP_032457039.1">
    <property type="nucleotide sequence ID" value="XM_032601148.1"/>
</dbReference>
<dbReference type="OrthoDB" id="6614653at2759"/>
<evidence type="ECO:0000313" key="6">
    <source>
        <dbReference type="Proteomes" id="UP000002358"/>
    </source>
</evidence>
<dbReference type="EnsemblMetazoa" id="XM_032601147">
    <property type="protein sequence ID" value="XP_032457038"/>
    <property type="gene ID" value="LOC100116772"/>
</dbReference>
<dbReference type="InterPro" id="IPR051954">
    <property type="entry name" value="tRNA_methyltransferase_THADA"/>
</dbReference>
<dbReference type="SUPFAM" id="SSF48371">
    <property type="entry name" value="ARM repeat"/>
    <property type="match status" value="1"/>
</dbReference>
<dbReference type="InParanoid" id="A0A7M7G322"/>
<dbReference type="RefSeq" id="XP_032457038.1">
    <property type="nucleotide sequence ID" value="XM_032601147.1"/>
</dbReference>
<dbReference type="GeneID" id="100116772"/>
<dbReference type="PANTHER" id="PTHR14387:SF0">
    <property type="entry name" value="DUF2428 DOMAIN-CONTAINING PROTEIN"/>
    <property type="match status" value="1"/>
</dbReference>
<protein>
    <submittedName>
        <fullName evidence="5">Uncharacterized protein</fullName>
    </submittedName>
</protein>
<feature type="domain" description="DUF2428" evidence="3">
    <location>
        <begin position="709"/>
        <end position="962"/>
    </location>
</feature>
<keyword evidence="6" id="KW-1185">Reference proteome</keyword>
<feature type="domain" description="tRNA (32-2'-O)-methyltransferase regulator THADA-like C-terminal TPR repeats region" evidence="4">
    <location>
        <begin position="965"/>
        <end position="1128"/>
    </location>
</feature>
<dbReference type="InterPro" id="IPR056842">
    <property type="entry name" value="THADA-like_TPR_C"/>
</dbReference>
<dbReference type="Pfam" id="PF10350">
    <property type="entry name" value="DUF2428"/>
    <property type="match status" value="1"/>
</dbReference>
<dbReference type="Proteomes" id="UP000002358">
    <property type="component" value="Chromosome 5"/>
</dbReference>
<dbReference type="RefSeq" id="XP_032457037.1">
    <property type="nucleotide sequence ID" value="XM_032601146.1"/>
</dbReference>
<comment type="similarity">
    <text evidence="1">Belongs to the THADA family.</text>
</comment>
<dbReference type="KEGG" id="nvi:100116772"/>
<evidence type="ECO:0000256" key="1">
    <source>
        <dbReference type="ARBA" id="ARBA00010409"/>
    </source>
</evidence>
<dbReference type="InterPro" id="IPR016024">
    <property type="entry name" value="ARM-type_fold"/>
</dbReference>
<dbReference type="EnsemblMetazoa" id="XM_032601148">
    <property type="protein sequence ID" value="XP_032457039"/>
    <property type="gene ID" value="LOC100116772"/>
</dbReference>